<feature type="transmembrane region" description="Helical" evidence="2">
    <location>
        <begin position="255"/>
        <end position="271"/>
    </location>
</feature>
<feature type="region of interest" description="Disordered" evidence="1">
    <location>
        <begin position="1"/>
        <end position="56"/>
    </location>
</feature>
<feature type="transmembrane region" description="Helical" evidence="2">
    <location>
        <begin position="151"/>
        <end position="172"/>
    </location>
</feature>
<dbReference type="Pfam" id="PF02517">
    <property type="entry name" value="Rce1-like"/>
    <property type="match status" value="1"/>
</dbReference>
<organism evidence="4 5">
    <name type="scientific">Nocardiopsis alba</name>
    <dbReference type="NCBI Taxonomy" id="53437"/>
    <lineage>
        <taxon>Bacteria</taxon>
        <taxon>Bacillati</taxon>
        <taxon>Actinomycetota</taxon>
        <taxon>Actinomycetes</taxon>
        <taxon>Streptosporangiales</taxon>
        <taxon>Nocardiopsidaceae</taxon>
        <taxon>Nocardiopsis</taxon>
    </lineage>
</organism>
<dbReference type="AlphaFoldDB" id="A0A7K2ISB5"/>
<dbReference type="EMBL" id="WWHY01000001">
    <property type="protein sequence ID" value="MYR32675.1"/>
    <property type="molecule type" value="Genomic_DNA"/>
</dbReference>
<comment type="caution">
    <text evidence="4">The sequence shown here is derived from an EMBL/GenBank/DDBJ whole genome shotgun (WGS) entry which is preliminary data.</text>
</comment>
<dbReference type="Proteomes" id="UP000467124">
    <property type="component" value="Unassembled WGS sequence"/>
</dbReference>
<dbReference type="GO" id="GO:0006508">
    <property type="term" value="P:proteolysis"/>
    <property type="evidence" value="ECO:0007669"/>
    <property type="project" value="UniProtKB-KW"/>
</dbReference>
<feature type="transmembrane region" description="Helical" evidence="2">
    <location>
        <begin position="230"/>
        <end position="249"/>
    </location>
</feature>
<dbReference type="InterPro" id="IPR003675">
    <property type="entry name" value="Rce1/LyrA-like_dom"/>
</dbReference>
<keyword evidence="4" id="KW-0645">Protease</keyword>
<keyword evidence="4" id="KW-0482">Metalloprotease</keyword>
<dbReference type="RefSeq" id="WP_161110847.1">
    <property type="nucleotide sequence ID" value="NZ_WWHY01000001.1"/>
</dbReference>
<dbReference type="GO" id="GO:0008237">
    <property type="term" value="F:metallopeptidase activity"/>
    <property type="evidence" value="ECO:0007669"/>
    <property type="project" value="UniProtKB-KW"/>
</dbReference>
<evidence type="ECO:0000313" key="5">
    <source>
        <dbReference type="Proteomes" id="UP000467124"/>
    </source>
</evidence>
<feature type="transmembrane region" description="Helical" evidence="2">
    <location>
        <begin position="72"/>
        <end position="96"/>
    </location>
</feature>
<keyword evidence="2" id="KW-0472">Membrane</keyword>
<keyword evidence="2" id="KW-0812">Transmembrane</keyword>
<keyword evidence="4" id="KW-0378">Hydrolase</keyword>
<proteinExistence type="predicted"/>
<dbReference type="GO" id="GO:0080120">
    <property type="term" value="P:CAAX-box protein maturation"/>
    <property type="evidence" value="ECO:0007669"/>
    <property type="project" value="UniProtKB-ARBA"/>
</dbReference>
<keyword evidence="2" id="KW-1133">Transmembrane helix</keyword>
<feature type="transmembrane region" description="Helical" evidence="2">
    <location>
        <begin position="278"/>
        <end position="297"/>
    </location>
</feature>
<reference evidence="4 5" key="1">
    <citation type="journal article" date="2019" name="Nat. Commun.">
        <title>The antimicrobial potential of Streptomyces from insect microbiomes.</title>
        <authorList>
            <person name="Chevrette M.G."/>
            <person name="Carlson C.M."/>
            <person name="Ortega H.E."/>
            <person name="Thomas C."/>
            <person name="Ananiev G.E."/>
            <person name="Barns K.J."/>
            <person name="Book A.J."/>
            <person name="Cagnazzo J."/>
            <person name="Carlos C."/>
            <person name="Flanigan W."/>
            <person name="Grubbs K.J."/>
            <person name="Horn H.A."/>
            <person name="Hoffmann F.M."/>
            <person name="Klassen J.L."/>
            <person name="Knack J.J."/>
            <person name="Lewin G.R."/>
            <person name="McDonald B.R."/>
            <person name="Muller L."/>
            <person name="Melo W.G.P."/>
            <person name="Pinto-Tomas A.A."/>
            <person name="Schmitz A."/>
            <person name="Wendt-Pienkowski E."/>
            <person name="Wildman S."/>
            <person name="Zhao M."/>
            <person name="Zhang F."/>
            <person name="Bugni T.S."/>
            <person name="Andes D.R."/>
            <person name="Pupo M.T."/>
            <person name="Currie C.R."/>
        </authorList>
    </citation>
    <scope>NUCLEOTIDE SEQUENCE [LARGE SCALE GENOMIC DNA]</scope>
    <source>
        <strain evidence="4 5">SID5840</strain>
    </source>
</reference>
<feature type="transmembrane region" description="Helical" evidence="2">
    <location>
        <begin position="116"/>
        <end position="139"/>
    </location>
</feature>
<sequence length="355" mass="38398">MDREEDRSTPTPPPEPAEGLPPTGIDPTGHVPSAPVGAPAPTPRRRGPRPVPPGVPYHRVLADERRRIWRGIAALVLLFGGMLAFSFGFTILGSLVDMALGRPSVLLGGDEFTPATQASALIGLALLVPWSMLIQRWLYGVKGASLHSVLSVFRPAVFGRAFLVILPIWAVYMTVFSMFTPMPEGVWRPSDLVLMFGIVLLLTPLQSAGEEYGFRGLAFRVAASWGKGPRAALLLGVAVSGLLFMLAHFALDPWLNLYYLTFGVTLALITWRTGGLEVAVVVHAVNNTIAFLLTLVTRSDLVEGMDRSVGAGSAIMLVPCVLLILITIVVWARTRETGPALTPSERETHEAPRER</sequence>
<evidence type="ECO:0000256" key="1">
    <source>
        <dbReference type="SAM" id="MobiDB-lite"/>
    </source>
</evidence>
<evidence type="ECO:0000256" key="2">
    <source>
        <dbReference type="SAM" id="Phobius"/>
    </source>
</evidence>
<feature type="transmembrane region" description="Helical" evidence="2">
    <location>
        <begin position="192"/>
        <end position="209"/>
    </location>
</feature>
<gene>
    <name evidence="4" type="ORF">GTW20_10405</name>
</gene>
<feature type="transmembrane region" description="Helical" evidence="2">
    <location>
        <begin position="309"/>
        <end position="332"/>
    </location>
</feature>
<evidence type="ECO:0000313" key="4">
    <source>
        <dbReference type="EMBL" id="MYR32675.1"/>
    </source>
</evidence>
<dbReference type="GO" id="GO:0004175">
    <property type="term" value="F:endopeptidase activity"/>
    <property type="evidence" value="ECO:0007669"/>
    <property type="project" value="UniProtKB-ARBA"/>
</dbReference>
<evidence type="ECO:0000259" key="3">
    <source>
        <dbReference type="Pfam" id="PF02517"/>
    </source>
</evidence>
<accession>A0A7K2ISB5</accession>
<feature type="domain" description="CAAX prenyl protease 2/Lysostaphin resistance protein A-like" evidence="3">
    <location>
        <begin position="193"/>
        <end position="289"/>
    </location>
</feature>
<name>A0A7K2ISB5_9ACTN</name>
<protein>
    <submittedName>
        <fullName evidence="4">CPBP family intramembrane metalloprotease</fullName>
    </submittedName>
</protein>